<dbReference type="PROSITE" id="PS51257">
    <property type="entry name" value="PROKAR_LIPOPROTEIN"/>
    <property type="match status" value="1"/>
</dbReference>
<dbReference type="RefSeq" id="WP_032550715.1">
    <property type="nucleotide sequence ID" value="NZ_JFFR01000013.1"/>
</dbReference>
<dbReference type="Proteomes" id="UP000027219">
    <property type="component" value="Unassembled WGS sequence"/>
</dbReference>
<protein>
    <submittedName>
        <fullName evidence="1">Uncharacterized protein</fullName>
    </submittedName>
</protein>
<proteinExistence type="predicted"/>
<evidence type="ECO:0000313" key="2">
    <source>
        <dbReference type="Proteomes" id="UP000027219"/>
    </source>
</evidence>
<dbReference type="OrthoDB" id="9806824at2"/>
<sequence length="702" mass="76027">MKLYQYVAPTIAALAIAGCGDDPLNEVTTPPVDPQPPVVVGESIYILHSSEEINHTFEFWDTWGSGSSFATAQDSQYGEILVMQPGTNWGAPTSNIAWGVSEGNEIDASYITHANFKVRTTAADSVEVAIVTLSAEYKDSYQLSSGTALSDGWVQMQVPVTPSTQTSWFALTFANAGQVELADVYLSEEVVVQPSTDEFVLITSGNEGSDITFGDDTVQEWSTGTVFNGEANYLGKNAWSIASGPKSAEDGNWGAVLVFNGGIEQDLSRFTYLDVDVATEGGFEKYAVTIEANGVSKELLLPVDDSINDQWQSIRLDLSKFSLETSNVSSIAIMGVGGTPGVSTFYVTDYKFVKTQEPEVDDTLESPFIILHSTSETGLQDVAYGEWSTGTVISSGSFNDLSTWILEENGSWGAVLAMTNQNNTDAAPVNLANLENYTNLKLKVAAEGAFDRFEVFLGTNVDGKASSSVIPFGLEDPAQWNEIDIDLNAFGLALSDINQIAVYGVYTPSTSGQKLYVTDFVAYDTGIHPTRNHNDYGDAFTMISSTSLDSDLTYDDSAYINVGNASFNEWSTSTSFDLESNYQGSNAWEMTKGDSWGAVAAFTGDVYGEISPFDFDMNEYKNFSFKVASVGSLSDFKIAFNTTKGAAYETLLTPVVSSDWTTYSFDMSQLPIDPNEIMQVAVFGINGASGDKFYLTDMQFSK</sequence>
<reference evidence="1 2" key="1">
    <citation type="submission" date="2014-02" db="EMBL/GenBank/DDBJ databases">
        <title>Vibrio fortis Dalian14 Genome Sequencing.</title>
        <authorList>
            <person name="Wang Y."/>
            <person name="Song L."/>
            <person name="Liu G."/>
            <person name="Ding J."/>
        </authorList>
    </citation>
    <scope>NUCLEOTIDE SEQUENCE [LARGE SCALE GENOMIC DNA]</scope>
    <source>
        <strain evidence="1 2">Dalian14</strain>
    </source>
</reference>
<evidence type="ECO:0000313" key="1">
    <source>
        <dbReference type="EMBL" id="KDN28979.1"/>
    </source>
</evidence>
<dbReference type="InterPro" id="IPR008979">
    <property type="entry name" value="Galactose-bd-like_sf"/>
</dbReference>
<name>A0A066UXP3_9VIBR</name>
<dbReference type="STRING" id="212667.VFDL14_22245"/>
<gene>
    <name evidence="1" type="ORF">VFDL14_22245</name>
</gene>
<dbReference type="EMBL" id="JFFR01000013">
    <property type="protein sequence ID" value="KDN28979.1"/>
    <property type="molecule type" value="Genomic_DNA"/>
</dbReference>
<comment type="caution">
    <text evidence="1">The sequence shown here is derived from an EMBL/GenBank/DDBJ whole genome shotgun (WGS) entry which is preliminary data.</text>
</comment>
<organism evidence="1 2">
    <name type="scientific">Vibrio fortis</name>
    <dbReference type="NCBI Taxonomy" id="212667"/>
    <lineage>
        <taxon>Bacteria</taxon>
        <taxon>Pseudomonadati</taxon>
        <taxon>Pseudomonadota</taxon>
        <taxon>Gammaproteobacteria</taxon>
        <taxon>Vibrionales</taxon>
        <taxon>Vibrionaceae</taxon>
        <taxon>Vibrio</taxon>
    </lineage>
</organism>
<keyword evidence="2" id="KW-1185">Reference proteome</keyword>
<dbReference type="SUPFAM" id="SSF49785">
    <property type="entry name" value="Galactose-binding domain-like"/>
    <property type="match status" value="1"/>
</dbReference>
<dbReference type="AlphaFoldDB" id="A0A066UXP3"/>
<accession>A0A066UXP3</accession>